<name>A0AAU9ATY6_LYSEN</name>
<reference evidence="3 4" key="1">
    <citation type="journal article" date="2017" name="DNA Res.">
        <title>Complete genome sequence and expression profile of the commercial lytic enzyme producer Lysobacter enzymogenes M497-1.</title>
        <authorList>
            <person name="Takami H."/>
            <person name="Toyoda A."/>
            <person name="Uchiyama I."/>
            <person name="Itoh T."/>
            <person name="Takaki Y."/>
            <person name="Arai W."/>
            <person name="Nishi S."/>
            <person name="Kawai M."/>
            <person name="Shinya K."/>
            <person name="Ikeda H."/>
        </authorList>
    </citation>
    <scope>NUCLEOTIDE SEQUENCE [LARGE SCALE GENOMIC DNA]</scope>
    <source>
        <strain evidence="3 4">M497-1</strain>
    </source>
</reference>
<feature type="compositionally biased region" description="Basic and acidic residues" evidence="1">
    <location>
        <begin position="381"/>
        <end position="396"/>
    </location>
</feature>
<dbReference type="InterPro" id="IPR050194">
    <property type="entry name" value="Glycosyltransferase_grp1"/>
</dbReference>
<feature type="region of interest" description="Disordered" evidence="1">
    <location>
        <begin position="373"/>
        <end position="396"/>
    </location>
</feature>
<feature type="domain" description="Glycosyltransferase subfamily 4-like N-terminal" evidence="2">
    <location>
        <begin position="14"/>
        <end position="180"/>
    </location>
</feature>
<sequence>MRYAIVTETYPPEINGVALTVRGLEQGLRARGHEVGVVRPRQAADGHGDGAAHELLVRGLPLPRYPGLRFGLPCAARLRQAWSAARPDAIYVATEGPLGGSALKAARALGIPAATGFHTRFDEYMRDYGAPFLVGAALAWMRRFHNGADATLVPTRELADFLRERGFHDVVRLPRAVDTALFDPARRDRGLRGQWGADDTSLVAIYVGRIAPEKNLDLAVRAFRALQQRRPEARFVWVGDGPARARLERDNPDFVFCGVQRGETLAAHFASGDLFLFPSLSETFGNVTLEAMASGVPTVAYDYGAAHEHLRDGEHGAALRNGDEAGFIDAAARIAGDDALRARMAHAGREAIAGLRPQQVAADFDALLHGLAERSGTPRRLSQEPRPDNKPEQEVV</sequence>
<dbReference type="SUPFAM" id="SSF53756">
    <property type="entry name" value="UDP-Glycosyltransferase/glycogen phosphorylase"/>
    <property type="match status" value="1"/>
</dbReference>
<dbReference type="Pfam" id="PF13692">
    <property type="entry name" value="Glyco_trans_1_4"/>
    <property type="match status" value="1"/>
</dbReference>
<evidence type="ECO:0000256" key="1">
    <source>
        <dbReference type="SAM" id="MobiDB-lite"/>
    </source>
</evidence>
<accession>A0AAU9ATY6</accession>
<dbReference type="AlphaFoldDB" id="A0AAU9ATY6"/>
<dbReference type="CDD" id="cd03814">
    <property type="entry name" value="GT4-like"/>
    <property type="match status" value="1"/>
</dbReference>
<organism evidence="3 4">
    <name type="scientific">Lysobacter enzymogenes</name>
    <dbReference type="NCBI Taxonomy" id="69"/>
    <lineage>
        <taxon>Bacteria</taxon>
        <taxon>Pseudomonadati</taxon>
        <taxon>Pseudomonadota</taxon>
        <taxon>Gammaproteobacteria</taxon>
        <taxon>Lysobacterales</taxon>
        <taxon>Lysobacteraceae</taxon>
        <taxon>Lysobacter</taxon>
    </lineage>
</organism>
<dbReference type="InterPro" id="IPR028098">
    <property type="entry name" value="Glyco_trans_4-like_N"/>
</dbReference>
<dbReference type="PANTHER" id="PTHR45947:SF3">
    <property type="entry name" value="SULFOQUINOVOSYL TRANSFERASE SQD2"/>
    <property type="match status" value="1"/>
</dbReference>
<evidence type="ECO:0000259" key="2">
    <source>
        <dbReference type="Pfam" id="PF13439"/>
    </source>
</evidence>
<dbReference type="RefSeq" id="WP_096379190.1">
    <property type="nucleotide sequence ID" value="NZ_AP014940.1"/>
</dbReference>
<protein>
    <submittedName>
        <fullName evidence="3">Glycosyl transferase</fullName>
    </submittedName>
</protein>
<dbReference type="Pfam" id="PF13439">
    <property type="entry name" value="Glyco_transf_4"/>
    <property type="match status" value="1"/>
</dbReference>
<dbReference type="Gene3D" id="3.40.50.2000">
    <property type="entry name" value="Glycogen Phosphorylase B"/>
    <property type="match status" value="2"/>
</dbReference>
<keyword evidence="3" id="KW-0808">Transferase</keyword>
<dbReference type="PANTHER" id="PTHR45947">
    <property type="entry name" value="SULFOQUINOVOSYL TRANSFERASE SQD2"/>
    <property type="match status" value="1"/>
</dbReference>
<dbReference type="KEGG" id="lem:LEN_3327"/>
<evidence type="ECO:0000313" key="4">
    <source>
        <dbReference type="Proteomes" id="UP000218824"/>
    </source>
</evidence>
<dbReference type="EMBL" id="AP014940">
    <property type="protein sequence ID" value="BAV98814.1"/>
    <property type="molecule type" value="Genomic_DNA"/>
</dbReference>
<evidence type="ECO:0000313" key="3">
    <source>
        <dbReference type="EMBL" id="BAV98814.1"/>
    </source>
</evidence>
<dbReference type="Proteomes" id="UP000218824">
    <property type="component" value="Chromosome"/>
</dbReference>
<dbReference type="GeneID" id="83065150"/>
<proteinExistence type="predicted"/>
<gene>
    <name evidence="3" type="ORF">LEN_3327</name>
</gene>
<dbReference type="GO" id="GO:0016757">
    <property type="term" value="F:glycosyltransferase activity"/>
    <property type="evidence" value="ECO:0007669"/>
    <property type="project" value="UniProtKB-ARBA"/>
</dbReference>